<dbReference type="EnsemblProtists" id="EOD31199">
    <property type="protein sequence ID" value="EOD31199"/>
    <property type="gene ID" value="EMIHUDRAFT_449706"/>
</dbReference>
<dbReference type="PaxDb" id="2903-EOD18416"/>
<dbReference type="Proteomes" id="UP000013827">
    <property type="component" value="Unassembled WGS sequence"/>
</dbReference>
<reference evidence="2" key="2">
    <citation type="submission" date="2024-10" db="UniProtKB">
        <authorList>
            <consortium name="EnsemblProtists"/>
        </authorList>
    </citation>
    <scope>IDENTIFICATION</scope>
</reference>
<accession>A0A0D3J4I1</accession>
<dbReference type="GeneID" id="17276472"/>
<keyword evidence="3" id="KW-1185">Reference proteome</keyword>
<dbReference type="KEGG" id="ehx:EMIHUDRAFT_432412"/>
<dbReference type="GeneID" id="19046417"/>
<dbReference type="RefSeq" id="XP_005783628.1">
    <property type="nucleotide sequence ID" value="XM_005783571.1"/>
</dbReference>
<sequence length="139" mass="15150">MGSRHCSYKGPPLAPHSRPSEATVKRLAAEAEMQQKMWDLFVPEGGIRFGDRRFWVLLSIVLGLHAANMYKDSRKPRDLGLPEGAVRRLPDGGLLLADGSIAKNAEAAPAAQHTLHRVREAGEDDTALGSALRKMKDAV</sequence>
<protein>
    <submittedName>
        <fullName evidence="2">Uncharacterized protein</fullName>
    </submittedName>
</protein>
<feature type="region of interest" description="Disordered" evidence="1">
    <location>
        <begin position="1"/>
        <end position="20"/>
    </location>
</feature>
<name>A0A0D3J4I1_EMIH1</name>
<proteinExistence type="predicted"/>
<evidence type="ECO:0000313" key="2">
    <source>
        <dbReference type="EnsemblProtists" id="EOD18416"/>
    </source>
</evidence>
<reference evidence="3" key="1">
    <citation type="journal article" date="2013" name="Nature">
        <title>Pan genome of the phytoplankton Emiliania underpins its global distribution.</title>
        <authorList>
            <person name="Read B.A."/>
            <person name="Kegel J."/>
            <person name="Klute M.J."/>
            <person name="Kuo A."/>
            <person name="Lefebvre S.C."/>
            <person name="Maumus F."/>
            <person name="Mayer C."/>
            <person name="Miller J."/>
            <person name="Monier A."/>
            <person name="Salamov A."/>
            <person name="Young J."/>
            <person name="Aguilar M."/>
            <person name="Claverie J.M."/>
            <person name="Frickenhaus S."/>
            <person name="Gonzalez K."/>
            <person name="Herman E.K."/>
            <person name="Lin Y.C."/>
            <person name="Napier J."/>
            <person name="Ogata H."/>
            <person name="Sarno A.F."/>
            <person name="Shmutz J."/>
            <person name="Schroeder D."/>
            <person name="de Vargas C."/>
            <person name="Verret F."/>
            <person name="von Dassow P."/>
            <person name="Valentin K."/>
            <person name="Van de Peer Y."/>
            <person name="Wheeler G."/>
            <person name="Dacks J.B."/>
            <person name="Delwiche C.F."/>
            <person name="Dyhrman S.T."/>
            <person name="Glockner G."/>
            <person name="John U."/>
            <person name="Richards T."/>
            <person name="Worden A.Z."/>
            <person name="Zhang X."/>
            <person name="Grigoriev I.V."/>
            <person name="Allen A.E."/>
            <person name="Bidle K."/>
            <person name="Borodovsky M."/>
            <person name="Bowler C."/>
            <person name="Brownlee C."/>
            <person name="Cock J.M."/>
            <person name="Elias M."/>
            <person name="Gladyshev V.N."/>
            <person name="Groth M."/>
            <person name="Guda C."/>
            <person name="Hadaegh A."/>
            <person name="Iglesias-Rodriguez M.D."/>
            <person name="Jenkins J."/>
            <person name="Jones B.M."/>
            <person name="Lawson T."/>
            <person name="Leese F."/>
            <person name="Lindquist E."/>
            <person name="Lobanov A."/>
            <person name="Lomsadze A."/>
            <person name="Malik S.B."/>
            <person name="Marsh M.E."/>
            <person name="Mackinder L."/>
            <person name="Mock T."/>
            <person name="Mueller-Roeber B."/>
            <person name="Pagarete A."/>
            <person name="Parker M."/>
            <person name="Probert I."/>
            <person name="Quesneville H."/>
            <person name="Raines C."/>
            <person name="Rensing S.A."/>
            <person name="Riano-Pachon D.M."/>
            <person name="Richier S."/>
            <person name="Rokitta S."/>
            <person name="Shiraiwa Y."/>
            <person name="Soanes D.M."/>
            <person name="van der Giezen M."/>
            <person name="Wahlund T.M."/>
            <person name="Williams B."/>
            <person name="Wilson W."/>
            <person name="Wolfe G."/>
            <person name="Wurch L.L."/>
        </authorList>
    </citation>
    <scope>NUCLEOTIDE SEQUENCE</scope>
</reference>
<dbReference type="RefSeq" id="XP_005770845.1">
    <property type="nucleotide sequence ID" value="XM_005770788.1"/>
</dbReference>
<dbReference type="AlphaFoldDB" id="A0A0D3J4I1"/>
<organism evidence="2 3">
    <name type="scientific">Emiliania huxleyi (strain CCMP1516)</name>
    <dbReference type="NCBI Taxonomy" id="280463"/>
    <lineage>
        <taxon>Eukaryota</taxon>
        <taxon>Haptista</taxon>
        <taxon>Haptophyta</taxon>
        <taxon>Prymnesiophyceae</taxon>
        <taxon>Isochrysidales</taxon>
        <taxon>Noelaerhabdaceae</taxon>
        <taxon>Emiliania</taxon>
    </lineage>
</organism>
<evidence type="ECO:0000256" key="1">
    <source>
        <dbReference type="SAM" id="MobiDB-lite"/>
    </source>
</evidence>
<dbReference type="EnsemblProtists" id="EOD18416">
    <property type="protein sequence ID" value="EOD18416"/>
    <property type="gene ID" value="EMIHUDRAFT_432412"/>
</dbReference>
<evidence type="ECO:0000313" key="3">
    <source>
        <dbReference type="Proteomes" id="UP000013827"/>
    </source>
</evidence>
<dbReference type="HOGENOM" id="CLU_1848838_0_0_1"/>
<dbReference type="KEGG" id="ehx:EMIHUDRAFT_449706"/>